<organism evidence="1 2">
    <name type="scientific">Desulfosarcina widdelii</name>
    <dbReference type="NCBI Taxonomy" id="947919"/>
    <lineage>
        <taxon>Bacteria</taxon>
        <taxon>Pseudomonadati</taxon>
        <taxon>Thermodesulfobacteriota</taxon>
        <taxon>Desulfobacteria</taxon>
        <taxon>Desulfobacterales</taxon>
        <taxon>Desulfosarcinaceae</taxon>
        <taxon>Desulfosarcina</taxon>
    </lineage>
</organism>
<proteinExistence type="predicted"/>
<accession>A0A5K7Z2S5</accession>
<name>A0A5K7Z2S5_9BACT</name>
<protein>
    <submittedName>
        <fullName evidence="1">Uncharacterized protein</fullName>
    </submittedName>
</protein>
<reference evidence="1 2" key="1">
    <citation type="submission" date="2019-11" db="EMBL/GenBank/DDBJ databases">
        <title>Comparative genomics of hydrocarbon-degrading Desulfosarcina strains.</title>
        <authorList>
            <person name="Watanabe M."/>
            <person name="Kojima H."/>
            <person name="Fukui M."/>
        </authorList>
    </citation>
    <scope>NUCLEOTIDE SEQUENCE [LARGE SCALE GENOMIC DNA]</scope>
    <source>
        <strain evidence="1 2">PP31</strain>
    </source>
</reference>
<evidence type="ECO:0000313" key="1">
    <source>
        <dbReference type="EMBL" id="BBO74569.1"/>
    </source>
</evidence>
<evidence type="ECO:0000313" key="2">
    <source>
        <dbReference type="Proteomes" id="UP000427769"/>
    </source>
</evidence>
<dbReference type="AlphaFoldDB" id="A0A5K7Z2S5"/>
<dbReference type="EMBL" id="AP021875">
    <property type="protein sequence ID" value="BBO74569.1"/>
    <property type="molecule type" value="Genomic_DNA"/>
</dbReference>
<sequence>MEKRIRTQINRPSQMGTLDVQGKSLVASIRQTDTRTTPLHKTPLEYFTIPYLA</sequence>
<dbReference type="Proteomes" id="UP000427769">
    <property type="component" value="Chromosome"/>
</dbReference>
<keyword evidence="2" id="KW-1185">Reference proteome</keyword>
<dbReference type="KEGG" id="dwd:DSCW_19860"/>
<gene>
    <name evidence="1" type="ORF">DSCW_19860</name>
</gene>